<dbReference type="Gene3D" id="3.40.50.80">
    <property type="entry name" value="Nucleotide-binding domain of ferredoxin-NADP reductase (FNR) module"/>
    <property type="match status" value="1"/>
</dbReference>
<dbReference type="SUPFAM" id="SSF52343">
    <property type="entry name" value="Ferredoxin reductase-like, C-terminal NADP-linked domain"/>
    <property type="match status" value="1"/>
</dbReference>
<feature type="compositionally biased region" description="Low complexity" evidence="13">
    <location>
        <begin position="170"/>
        <end position="183"/>
    </location>
</feature>
<dbReference type="PANTHER" id="PTHR19384">
    <property type="entry name" value="NITRIC OXIDE SYNTHASE-RELATED"/>
    <property type="match status" value="1"/>
</dbReference>
<dbReference type="GO" id="GO:0009086">
    <property type="term" value="P:methionine biosynthetic process"/>
    <property type="evidence" value="ECO:0007669"/>
    <property type="project" value="UniProtKB-KW"/>
</dbReference>
<dbReference type="PRINTS" id="PR00371">
    <property type="entry name" value="FPNCR"/>
</dbReference>
<dbReference type="InterPro" id="IPR001094">
    <property type="entry name" value="Flavdoxin-like"/>
</dbReference>
<dbReference type="SUPFAM" id="SSF63380">
    <property type="entry name" value="Riboflavin synthase domain-like"/>
    <property type="match status" value="1"/>
</dbReference>
<keyword evidence="4" id="KW-0285">Flavoprotein</keyword>
<dbReference type="GO" id="GO:0010181">
    <property type="term" value="F:FMN binding"/>
    <property type="evidence" value="ECO:0007669"/>
    <property type="project" value="InterPro"/>
</dbReference>
<evidence type="ECO:0000256" key="7">
    <source>
        <dbReference type="ARBA" id="ARBA00022827"/>
    </source>
</evidence>
<keyword evidence="3" id="KW-0028">Amino-acid biosynthesis</keyword>
<keyword evidence="6" id="KW-0949">S-adenosyl-L-methionine</keyword>
<evidence type="ECO:0000256" key="4">
    <source>
        <dbReference type="ARBA" id="ARBA00022630"/>
    </source>
</evidence>
<dbReference type="InterPro" id="IPR001709">
    <property type="entry name" value="Flavoprot_Pyr_Nucl_cyt_Rdtase"/>
</dbReference>
<dbReference type="Pfam" id="PF00258">
    <property type="entry name" value="Flavodoxin_1"/>
    <property type="match status" value="1"/>
</dbReference>
<dbReference type="OrthoDB" id="1856718at2759"/>
<keyword evidence="10" id="KW-0486">Methionine biosynthesis</keyword>
<evidence type="ECO:0000259" key="14">
    <source>
        <dbReference type="PROSITE" id="PS50902"/>
    </source>
</evidence>
<dbReference type="GO" id="GO:0050667">
    <property type="term" value="P:homocysteine metabolic process"/>
    <property type="evidence" value="ECO:0007669"/>
    <property type="project" value="TreeGrafter"/>
</dbReference>
<dbReference type="GO" id="GO:0030586">
    <property type="term" value="F:[methionine synthase] reductase (NADPH) activity"/>
    <property type="evidence" value="ECO:0007669"/>
    <property type="project" value="UniProtKB-EC"/>
</dbReference>
<accession>A0A2V3IQM5</accession>
<feature type="region of interest" description="Disordered" evidence="13">
    <location>
        <begin position="170"/>
        <end position="192"/>
    </location>
</feature>
<name>A0A2V3IQM5_9FLOR</name>
<dbReference type="STRING" id="448386.A0A2V3IQM5"/>
<protein>
    <recommendedName>
        <fullName evidence="12">Methionine synthase reductase</fullName>
        <ecNumber evidence="11">1.16.1.8</ecNumber>
    </recommendedName>
</protein>
<dbReference type="GO" id="GO:0050660">
    <property type="term" value="F:flavin adenine dinucleotide binding"/>
    <property type="evidence" value="ECO:0007669"/>
    <property type="project" value="TreeGrafter"/>
</dbReference>
<dbReference type="InterPro" id="IPR039261">
    <property type="entry name" value="FNR_nucleotide-bd"/>
</dbReference>
<gene>
    <name evidence="16" type="ORF">BWQ96_05855</name>
</gene>
<evidence type="ECO:0000256" key="3">
    <source>
        <dbReference type="ARBA" id="ARBA00022605"/>
    </source>
</evidence>
<dbReference type="Proteomes" id="UP000247409">
    <property type="component" value="Unassembled WGS sequence"/>
</dbReference>
<dbReference type="InterPro" id="IPR008254">
    <property type="entry name" value="Flavodoxin/NO_synth"/>
</dbReference>
<keyword evidence="17" id="KW-1185">Reference proteome</keyword>
<dbReference type="InterPro" id="IPR017938">
    <property type="entry name" value="Riboflavin_synthase-like_b-brl"/>
</dbReference>
<evidence type="ECO:0000256" key="13">
    <source>
        <dbReference type="SAM" id="MobiDB-lite"/>
    </source>
</evidence>
<dbReference type="Gene3D" id="2.40.30.10">
    <property type="entry name" value="Translation factors"/>
    <property type="match status" value="1"/>
</dbReference>
<evidence type="ECO:0000259" key="15">
    <source>
        <dbReference type="PROSITE" id="PS51384"/>
    </source>
</evidence>
<comment type="caution">
    <text evidence="16">The sequence shown here is derived from an EMBL/GenBank/DDBJ whole genome shotgun (WGS) entry which is preliminary data.</text>
</comment>
<dbReference type="AlphaFoldDB" id="A0A2V3IQM5"/>
<evidence type="ECO:0000313" key="16">
    <source>
        <dbReference type="EMBL" id="PXF44412.1"/>
    </source>
</evidence>
<dbReference type="GO" id="GO:0005829">
    <property type="term" value="C:cytosol"/>
    <property type="evidence" value="ECO:0007669"/>
    <property type="project" value="TreeGrafter"/>
</dbReference>
<keyword evidence="8" id="KW-0521">NADP</keyword>
<keyword evidence="9" id="KW-0560">Oxidoreductase</keyword>
<feature type="domain" description="FAD-binding FR-type" evidence="15">
    <location>
        <begin position="248"/>
        <end position="484"/>
    </location>
</feature>
<proteinExistence type="predicted"/>
<dbReference type="PANTHER" id="PTHR19384:SF84">
    <property type="entry name" value="METHIONINE SYNTHASE REDUCTASE"/>
    <property type="match status" value="1"/>
</dbReference>
<dbReference type="InterPro" id="IPR029039">
    <property type="entry name" value="Flavoprotein-like_sf"/>
</dbReference>
<feature type="domain" description="Flavodoxin-like" evidence="14">
    <location>
        <begin position="8"/>
        <end position="156"/>
    </location>
</feature>
<evidence type="ECO:0000256" key="12">
    <source>
        <dbReference type="ARBA" id="ARBA00040659"/>
    </source>
</evidence>
<dbReference type="InterPro" id="IPR003097">
    <property type="entry name" value="CysJ-like_FAD-binding"/>
</dbReference>
<comment type="cofactor">
    <cofactor evidence="1">
        <name>FMN</name>
        <dbReference type="ChEBI" id="CHEBI:58210"/>
    </cofactor>
</comment>
<dbReference type="Pfam" id="PF00667">
    <property type="entry name" value="FAD_binding_1"/>
    <property type="match status" value="1"/>
</dbReference>
<dbReference type="EMBL" id="NBIV01000092">
    <property type="protein sequence ID" value="PXF44412.1"/>
    <property type="molecule type" value="Genomic_DNA"/>
</dbReference>
<evidence type="ECO:0000256" key="1">
    <source>
        <dbReference type="ARBA" id="ARBA00001917"/>
    </source>
</evidence>
<dbReference type="FunFam" id="3.40.50.80:FF:000001">
    <property type="entry name" value="NADPH--cytochrome P450 reductase 1"/>
    <property type="match status" value="1"/>
</dbReference>
<evidence type="ECO:0000256" key="8">
    <source>
        <dbReference type="ARBA" id="ARBA00022857"/>
    </source>
</evidence>
<dbReference type="InterPro" id="IPR023173">
    <property type="entry name" value="NADPH_Cyt_P450_Rdtase_alpha"/>
</dbReference>
<dbReference type="SUPFAM" id="SSF52218">
    <property type="entry name" value="Flavoproteins"/>
    <property type="match status" value="1"/>
</dbReference>
<comment type="cofactor">
    <cofactor evidence="2">
        <name>FAD</name>
        <dbReference type="ChEBI" id="CHEBI:57692"/>
    </cofactor>
</comment>
<dbReference type="Gene3D" id="3.40.50.360">
    <property type="match status" value="1"/>
</dbReference>
<evidence type="ECO:0000256" key="10">
    <source>
        <dbReference type="ARBA" id="ARBA00023167"/>
    </source>
</evidence>
<organism evidence="16 17">
    <name type="scientific">Gracilariopsis chorda</name>
    <dbReference type="NCBI Taxonomy" id="448386"/>
    <lineage>
        <taxon>Eukaryota</taxon>
        <taxon>Rhodophyta</taxon>
        <taxon>Florideophyceae</taxon>
        <taxon>Rhodymeniophycidae</taxon>
        <taxon>Gracilariales</taxon>
        <taxon>Gracilariaceae</taxon>
        <taxon>Gracilariopsis</taxon>
    </lineage>
</organism>
<reference evidence="16 17" key="1">
    <citation type="journal article" date="2018" name="Mol. Biol. Evol.">
        <title>Analysis of the draft genome of the red seaweed Gracilariopsis chorda provides insights into genome size evolution in Rhodophyta.</title>
        <authorList>
            <person name="Lee J."/>
            <person name="Yang E.C."/>
            <person name="Graf L."/>
            <person name="Yang J.H."/>
            <person name="Qiu H."/>
            <person name="Zel Zion U."/>
            <person name="Chan C.X."/>
            <person name="Stephens T.G."/>
            <person name="Weber A.P.M."/>
            <person name="Boo G.H."/>
            <person name="Boo S.M."/>
            <person name="Kim K.M."/>
            <person name="Shin Y."/>
            <person name="Jung M."/>
            <person name="Lee S.J."/>
            <person name="Yim H.S."/>
            <person name="Lee J.H."/>
            <person name="Bhattacharya D."/>
            <person name="Yoon H.S."/>
        </authorList>
    </citation>
    <scope>NUCLEOTIDE SEQUENCE [LARGE SCALE GENOMIC DNA]</scope>
    <source>
        <strain evidence="16 17">SKKU-2015</strain>
        <tissue evidence="16">Whole body</tissue>
    </source>
</reference>
<evidence type="ECO:0000256" key="11">
    <source>
        <dbReference type="ARBA" id="ARBA00039088"/>
    </source>
</evidence>
<dbReference type="PROSITE" id="PS50902">
    <property type="entry name" value="FLAVODOXIN_LIKE"/>
    <property type="match status" value="1"/>
</dbReference>
<dbReference type="EC" id="1.16.1.8" evidence="11"/>
<dbReference type="Pfam" id="PF00175">
    <property type="entry name" value="NAD_binding_1"/>
    <property type="match status" value="1"/>
</dbReference>
<dbReference type="PRINTS" id="PR00369">
    <property type="entry name" value="FLAVODOXIN"/>
</dbReference>
<dbReference type="InterPro" id="IPR017927">
    <property type="entry name" value="FAD-bd_FR_type"/>
</dbReference>
<evidence type="ECO:0000313" key="17">
    <source>
        <dbReference type="Proteomes" id="UP000247409"/>
    </source>
</evidence>
<evidence type="ECO:0000256" key="9">
    <source>
        <dbReference type="ARBA" id="ARBA00023002"/>
    </source>
</evidence>
<evidence type="ECO:0000256" key="5">
    <source>
        <dbReference type="ARBA" id="ARBA00022643"/>
    </source>
</evidence>
<keyword evidence="5" id="KW-0288">FMN</keyword>
<dbReference type="PROSITE" id="PS51384">
    <property type="entry name" value="FAD_FR"/>
    <property type="match status" value="1"/>
</dbReference>
<dbReference type="InterPro" id="IPR001433">
    <property type="entry name" value="OxRdtase_FAD/NAD-bd"/>
</dbReference>
<evidence type="ECO:0000256" key="2">
    <source>
        <dbReference type="ARBA" id="ARBA00001974"/>
    </source>
</evidence>
<evidence type="ECO:0000256" key="6">
    <source>
        <dbReference type="ARBA" id="ARBA00022691"/>
    </source>
</evidence>
<dbReference type="Gene3D" id="1.20.990.10">
    <property type="entry name" value="NADPH-cytochrome p450 Reductase, Chain A, domain 3"/>
    <property type="match status" value="1"/>
</dbReference>
<sequence>MSQNAPLVNVLYGTVTGNAEEIARRIHNELPSKKHLQQGLLRNLADYADVPAFNKPTLSSNVYNIIVVSTTGDGDPPETIRPFMRLIRKKDPSKLQGLQYAVLALGDTNYENFCNTGKRIDNALPKLGATRFLKRGEADDGVGLEIVVEPWLKNMWLDLERIAAEAQKLPVESPVSSEASAEPSTDKESPQAEVDELELLVKAISIEELGFDETRLPKMFPPKVIANAVGETGAHQTPLSVSPSYDSSVVRRATVTDAKKLTSSDCEKTVWHMELSCDSSNQIKRKYRPGDAFGVIVENDPSEVQRFLKILQLERNQVLRLCKESGKEIATASVLQFVQQRIDLRAMPKKSLLRAMSDHCLDVEERKTLLHLCSRDGRRQYTEQVTKKELSILQLLEDMAPSCRAPLSLFLDLLPAVAPRWYSATSSPELDGSSVLQFAFSVVEAGLATNCLARLCQSFADGQHSSEVLLIPRESDSTSHFRPPASLKTSYIMIGPGTGVAPFRGFLRERLHQMSQSEDKEVGTTTLFFGCRNRGKDFLYEDDLLELQEKRALDKLDVAFSRDGPKKVYVQDRLMACAREVAEVVKSGGCLYVCGDGGGMAQGVHAALGDILAEFCCHGKAEDGKAMLRQLAEEQRYVRDIWFHG</sequence>
<keyword evidence="7" id="KW-0274">FAD</keyword>